<dbReference type="AlphaFoldDB" id="A0AA36GAN7"/>
<gene>
    <name evidence="1" type="ORF">MSPICULIGERA_LOCUS23378</name>
</gene>
<organism evidence="1 2">
    <name type="scientific">Mesorhabditis spiculigera</name>
    <dbReference type="NCBI Taxonomy" id="96644"/>
    <lineage>
        <taxon>Eukaryota</taxon>
        <taxon>Metazoa</taxon>
        <taxon>Ecdysozoa</taxon>
        <taxon>Nematoda</taxon>
        <taxon>Chromadorea</taxon>
        <taxon>Rhabditida</taxon>
        <taxon>Rhabditina</taxon>
        <taxon>Rhabditomorpha</taxon>
        <taxon>Rhabditoidea</taxon>
        <taxon>Rhabditidae</taxon>
        <taxon>Mesorhabditinae</taxon>
        <taxon>Mesorhabditis</taxon>
    </lineage>
</organism>
<comment type="caution">
    <text evidence="1">The sequence shown here is derived from an EMBL/GenBank/DDBJ whole genome shotgun (WGS) entry which is preliminary data.</text>
</comment>
<protein>
    <submittedName>
        <fullName evidence="1">Uncharacterized protein</fullName>
    </submittedName>
</protein>
<dbReference type="EMBL" id="CATQJA010002704">
    <property type="protein sequence ID" value="CAJ0585351.1"/>
    <property type="molecule type" value="Genomic_DNA"/>
</dbReference>
<evidence type="ECO:0000313" key="2">
    <source>
        <dbReference type="Proteomes" id="UP001177023"/>
    </source>
</evidence>
<reference evidence="1" key="1">
    <citation type="submission" date="2023-06" db="EMBL/GenBank/DDBJ databases">
        <authorList>
            <person name="Delattre M."/>
        </authorList>
    </citation>
    <scope>NUCLEOTIDE SEQUENCE</scope>
    <source>
        <strain evidence="1">AF72</strain>
    </source>
</reference>
<sequence length="178" mass="19700">MLNNLPVRLQFELLQERIISDRLGTPIDYTLFAHSMTPDQIEAHKRVHWEDNRIRPYDIARRAEKRRQAKNIGLAARAPSPPAKKRGMGNNWPPTPPPAGGCAPMQHYPQPIGRKKRAIGAKAGQFGCNLQVKDLVGLPADRKLRGVVVVFGLSGVDRGDEFGRLAVVVVAWDGAEKA</sequence>
<accession>A0AA36GAN7</accession>
<evidence type="ECO:0000313" key="1">
    <source>
        <dbReference type="EMBL" id="CAJ0585351.1"/>
    </source>
</evidence>
<name>A0AA36GAN7_9BILA</name>
<proteinExistence type="predicted"/>
<keyword evidence="2" id="KW-1185">Reference proteome</keyword>
<feature type="non-terminal residue" evidence="1">
    <location>
        <position position="1"/>
    </location>
</feature>
<dbReference type="Proteomes" id="UP001177023">
    <property type="component" value="Unassembled WGS sequence"/>
</dbReference>